<dbReference type="Pfam" id="PF01682">
    <property type="entry name" value="DB"/>
    <property type="match status" value="1"/>
</dbReference>
<dbReference type="CTD" id="36384409"/>
<dbReference type="AlphaFoldDB" id="A0A090MNF4"/>
<organism evidence="3">
    <name type="scientific">Strongyloides ratti</name>
    <name type="common">Parasitic roundworm</name>
    <dbReference type="NCBI Taxonomy" id="34506"/>
    <lineage>
        <taxon>Eukaryota</taxon>
        <taxon>Metazoa</taxon>
        <taxon>Ecdysozoa</taxon>
        <taxon>Nematoda</taxon>
        <taxon>Chromadorea</taxon>
        <taxon>Rhabditida</taxon>
        <taxon>Tylenchina</taxon>
        <taxon>Panagrolaimomorpha</taxon>
        <taxon>Strongyloidoidea</taxon>
        <taxon>Strongyloididae</taxon>
        <taxon>Strongyloides</taxon>
    </lineage>
</organism>
<dbReference type="GeneID" id="36384409"/>
<accession>A0A090MNF4</accession>
<evidence type="ECO:0000259" key="2">
    <source>
        <dbReference type="Pfam" id="PF01682"/>
    </source>
</evidence>
<keyword evidence="1" id="KW-0472">Membrane</keyword>
<keyword evidence="1" id="KW-1133">Transmembrane helix</keyword>
<feature type="domain" description="Domain of unknown function DB" evidence="2">
    <location>
        <begin position="178"/>
        <end position="280"/>
    </location>
</feature>
<dbReference type="PANTHER" id="PTHR46705:SF2">
    <property type="entry name" value="DOMAIN OF UNKNOWN FUNCTION DB DOMAIN-CONTAINING PROTEIN"/>
    <property type="match status" value="1"/>
</dbReference>
<dbReference type="Proteomes" id="UP000035682">
    <property type="component" value="Unplaced"/>
</dbReference>
<gene>
    <name evidence="3 5 6" type="ORF">SRAE_X000134700</name>
</gene>
<keyword evidence="4" id="KW-1185">Reference proteome</keyword>
<evidence type="ECO:0000313" key="5">
    <source>
        <dbReference type="WBParaSite" id="SRAE_X000134700.1"/>
    </source>
</evidence>
<dbReference type="EMBL" id="LN609396">
    <property type="protein sequence ID" value="CEF59601.1"/>
    <property type="molecule type" value="Genomic_DNA"/>
</dbReference>
<reference evidence="5" key="3">
    <citation type="submission" date="2020-12" db="UniProtKB">
        <authorList>
            <consortium name="WormBaseParasite"/>
        </authorList>
    </citation>
    <scope>IDENTIFICATION</scope>
</reference>
<evidence type="ECO:0000313" key="4">
    <source>
        <dbReference type="Proteomes" id="UP000035682"/>
    </source>
</evidence>
<protein>
    <submittedName>
        <fullName evidence="5">DB domain-containing protein</fullName>
    </submittedName>
</protein>
<dbReference type="InterPro" id="IPR002602">
    <property type="entry name" value="DB"/>
</dbReference>
<sequence length="284" mass="32472">MIFCTFYFYYIFVIVSSFVFYFFTVEGCFPIGIDAPKSFSSNTIISNYRAQSSVIANCKKLGCIDGFKCTDSGNCILKSLTIKTFDDNIKTDLDNNINSFSDILTPMNKKLGKVIIKLPDTIKKEDIIEENIKNNENSIINDISIEVTTKKIKTFDNLINRNYRPSSRLTADFVFKQCCIDRKIPDNCKRKCTYNNYTKETIMQMYLGRDSCPISYARELHFCAAQGTDHTECCKRKGVNTTPAGDKCLIFCDQRPGSVAMLDTNHLHCYIQFENIKSCFSEKN</sequence>
<evidence type="ECO:0000256" key="1">
    <source>
        <dbReference type="SAM" id="Phobius"/>
    </source>
</evidence>
<feature type="transmembrane region" description="Helical" evidence="1">
    <location>
        <begin position="7"/>
        <end position="24"/>
    </location>
</feature>
<dbReference type="RefSeq" id="XP_024498812.1">
    <property type="nucleotide sequence ID" value="XM_024647930.1"/>
</dbReference>
<evidence type="ECO:0000313" key="3">
    <source>
        <dbReference type="EMBL" id="CEF59601.1"/>
    </source>
</evidence>
<proteinExistence type="predicted"/>
<dbReference type="OrthoDB" id="5843172at2759"/>
<reference evidence="4" key="2">
    <citation type="submission" date="2014-09" db="EMBL/GenBank/DDBJ databases">
        <authorList>
            <person name="Martin A.A."/>
        </authorList>
    </citation>
    <scope>NUCLEOTIDE SEQUENCE</scope>
    <source>
        <strain evidence="4">ED321</strain>
    </source>
</reference>
<name>A0A090MNF4_STRRB</name>
<dbReference type="WormBase" id="SRAE_X000134700">
    <property type="protein sequence ID" value="SRP11023"/>
    <property type="gene ID" value="WBGene00266915"/>
</dbReference>
<dbReference type="PANTHER" id="PTHR46705">
    <property type="entry name" value="PROTEIN CBG09805"/>
    <property type="match status" value="1"/>
</dbReference>
<evidence type="ECO:0000313" key="6">
    <source>
        <dbReference type="WormBase" id="SRAE_X000134700"/>
    </source>
</evidence>
<dbReference type="WBParaSite" id="SRAE_X000134700.1">
    <property type="protein sequence ID" value="SRAE_X000134700.1"/>
    <property type="gene ID" value="WBGene00266915"/>
</dbReference>
<keyword evidence="1" id="KW-0812">Transmembrane</keyword>
<reference evidence="3" key="1">
    <citation type="submission" date="2014-09" db="EMBL/GenBank/DDBJ databases">
        <authorList>
            <person name="Aslett A.Martin."/>
        </authorList>
    </citation>
    <scope>NUCLEOTIDE SEQUENCE</scope>
    <source>
        <strain evidence="3">ED321 Heterogonic</strain>
    </source>
</reference>